<keyword evidence="2" id="KW-0548">Nucleotidyltransferase</keyword>
<evidence type="ECO:0000259" key="1">
    <source>
        <dbReference type="Pfam" id="PF00899"/>
    </source>
</evidence>
<evidence type="ECO:0000313" key="5">
    <source>
        <dbReference type="Proteomes" id="UP000284296"/>
    </source>
</evidence>
<protein>
    <submittedName>
        <fullName evidence="2">ThiF family adenylyltransferase</fullName>
    </submittedName>
</protein>
<dbReference type="EMBL" id="QRUJ01000006">
    <property type="protein sequence ID" value="RGR54915.1"/>
    <property type="molecule type" value="Genomic_DNA"/>
</dbReference>
<dbReference type="Proteomes" id="UP000266066">
    <property type="component" value="Unassembled WGS sequence"/>
</dbReference>
<accession>A0A395V2P6</accession>
<organism evidence="2 4">
    <name type="scientific">Agathobacter rectalis</name>
    <dbReference type="NCBI Taxonomy" id="39491"/>
    <lineage>
        <taxon>Bacteria</taxon>
        <taxon>Bacillati</taxon>
        <taxon>Bacillota</taxon>
        <taxon>Clostridia</taxon>
        <taxon>Lachnospirales</taxon>
        <taxon>Lachnospiraceae</taxon>
        <taxon>Agathobacter</taxon>
    </lineage>
</organism>
<dbReference type="GO" id="GO:0016779">
    <property type="term" value="F:nucleotidyltransferase activity"/>
    <property type="evidence" value="ECO:0007669"/>
    <property type="project" value="UniProtKB-KW"/>
</dbReference>
<sequence length="589" mass="67569">MNMFKRNKGKNQYHVYITTNTYRGMILEVGRHPNNESIIQMPGLRIGNNFYFDVVSDSGINAIYTPTCCEKDHVYADHLSTRIAENYDFSKGKMTVSQVHRHPDGCIHFSSGDFEANSNLAKQYGGVVNGLMFVDPEFRLKFWYIDENGKETEAEYEINDRAVMEAMPFVEIEKIKSEVEKREALKKTCENDKLDEDMDFAISIEDMKPFKVLIPEEFRKQEYEGTLIGYYIPETKTYNILRRSGKPEAGAVRLGTACRLDHSLARYDNGLFPTLYIFWNCGEPEIVIGNDKKNSDVEIEYYSAEADIFSRNEGITECSMMKNKQVILVGAGSGGFNIGLNMVRAGVGSVLVADDDIMAYHNIARHECGIHDVGRYKVDCFKERAADINQDCKVYTFRDLIQHIDPEMLEDSIWKDSVIICCADNRHCAYICNDLADRYNIPFIDAGCGPRASTGEVFYYKPNCNMPCYTCTYGEDKGVDYNNQAIRRQFYATEKELQRMTFQPGMYMDIEIVALFTAKLAVDLLMEKEKDYQLKLLPYITQCTILLNYPVDKEINPYMNIFNEDTLKPFTWKSVLTRKDAECSNCGTK</sequence>
<name>A0A395V2P6_9FIRM</name>
<reference evidence="4 5" key="1">
    <citation type="submission" date="2018-08" db="EMBL/GenBank/DDBJ databases">
        <title>A genome reference for cultivated species of the human gut microbiota.</title>
        <authorList>
            <person name="Zou Y."/>
            <person name="Xue W."/>
            <person name="Luo G."/>
        </authorList>
    </citation>
    <scope>NUCLEOTIDE SEQUENCE [LARGE SCALE GENOMIC DNA]</scope>
    <source>
        <strain evidence="3 5">AF18-16LB</strain>
        <strain evidence="2 4">AF25-15</strain>
    </source>
</reference>
<dbReference type="Proteomes" id="UP000284296">
    <property type="component" value="Unassembled WGS sequence"/>
</dbReference>
<dbReference type="GO" id="GO:0061504">
    <property type="term" value="P:cyclic threonylcarbamoyladenosine biosynthetic process"/>
    <property type="evidence" value="ECO:0007669"/>
    <property type="project" value="TreeGrafter"/>
</dbReference>
<dbReference type="SUPFAM" id="SSF69572">
    <property type="entry name" value="Activating enzymes of the ubiquitin-like proteins"/>
    <property type="match status" value="1"/>
</dbReference>
<evidence type="ECO:0000313" key="3">
    <source>
        <dbReference type="EMBL" id="RGT83206.1"/>
    </source>
</evidence>
<dbReference type="InterPro" id="IPR045886">
    <property type="entry name" value="ThiF/MoeB/HesA"/>
</dbReference>
<evidence type="ECO:0000313" key="2">
    <source>
        <dbReference type="EMBL" id="RGR54915.1"/>
    </source>
</evidence>
<gene>
    <name evidence="3" type="ORF">DWX06_04020</name>
    <name evidence="2" type="ORF">DWY38_07625</name>
</gene>
<evidence type="ECO:0000313" key="4">
    <source>
        <dbReference type="Proteomes" id="UP000266066"/>
    </source>
</evidence>
<proteinExistence type="predicted"/>
<dbReference type="GO" id="GO:0061503">
    <property type="term" value="F:tRNA threonylcarbamoyladenosine dehydratase"/>
    <property type="evidence" value="ECO:0007669"/>
    <property type="project" value="TreeGrafter"/>
</dbReference>
<dbReference type="Pfam" id="PF00899">
    <property type="entry name" value="ThiF"/>
    <property type="match status" value="1"/>
</dbReference>
<dbReference type="Gene3D" id="3.40.50.720">
    <property type="entry name" value="NAD(P)-binding Rossmann-like Domain"/>
    <property type="match status" value="1"/>
</dbReference>
<dbReference type="GO" id="GO:0008641">
    <property type="term" value="F:ubiquitin-like modifier activating enzyme activity"/>
    <property type="evidence" value="ECO:0007669"/>
    <property type="project" value="InterPro"/>
</dbReference>
<dbReference type="InterPro" id="IPR035985">
    <property type="entry name" value="Ubiquitin-activating_enz"/>
</dbReference>
<dbReference type="PANTHER" id="PTHR43267:SF1">
    <property type="entry name" value="TRNA THREONYLCARBAMOYLADENOSINE DEHYDRATASE"/>
    <property type="match status" value="1"/>
</dbReference>
<comment type="caution">
    <text evidence="2">The sequence shown here is derived from an EMBL/GenBank/DDBJ whole genome shotgun (WGS) entry which is preliminary data.</text>
</comment>
<dbReference type="AlphaFoldDB" id="A0A395V2P6"/>
<dbReference type="EMBL" id="QRXG01000004">
    <property type="protein sequence ID" value="RGT83206.1"/>
    <property type="molecule type" value="Genomic_DNA"/>
</dbReference>
<dbReference type="PANTHER" id="PTHR43267">
    <property type="entry name" value="TRNA THREONYLCARBAMOYLADENOSINE DEHYDRATASE"/>
    <property type="match status" value="1"/>
</dbReference>
<dbReference type="CDD" id="cd01483">
    <property type="entry name" value="E1_enzyme_family"/>
    <property type="match status" value="1"/>
</dbReference>
<dbReference type="InterPro" id="IPR000594">
    <property type="entry name" value="ThiF_NAD_FAD-bd"/>
</dbReference>
<keyword evidence="2" id="KW-0808">Transferase</keyword>
<feature type="domain" description="THIF-type NAD/FAD binding fold" evidence="1">
    <location>
        <begin position="318"/>
        <end position="534"/>
    </location>
</feature>